<dbReference type="AlphaFoldDB" id="E3N5K6"/>
<keyword evidence="1" id="KW-0732">Signal</keyword>
<accession>E3N5K6</accession>
<feature type="signal peptide" evidence="1">
    <location>
        <begin position="1"/>
        <end position="17"/>
    </location>
</feature>
<feature type="chain" id="PRO_5003176923" description="DUF7808 domain-containing protein" evidence="1">
    <location>
        <begin position="18"/>
        <end position="139"/>
    </location>
</feature>
<dbReference type="InParanoid" id="E3N5K6"/>
<sequence>MFIALLILFTLLNISDAAFRYENRTLTCQTDNGVDKCVLTAPDSKLQNLNLEINCRREPADEKNSQSKKMRLACPIRCPKDYEVHVLNKIPSSNRKCTKYYTYGKYQAENEWYIWMLEPCISTISTHCRYPEEVLTFSV</sequence>
<dbReference type="PANTHER" id="PTHR34493:SF6">
    <property type="entry name" value="DUF4789 DOMAIN-CONTAINING PROTEIN-RELATED"/>
    <property type="match status" value="1"/>
</dbReference>
<protein>
    <recommendedName>
        <fullName evidence="2">DUF7808 domain-containing protein</fullName>
    </recommendedName>
</protein>
<proteinExistence type="predicted"/>
<feature type="domain" description="DUF7808" evidence="2">
    <location>
        <begin position="22"/>
        <end position="124"/>
    </location>
</feature>
<keyword evidence="4" id="KW-1185">Reference proteome</keyword>
<organism evidence="4">
    <name type="scientific">Caenorhabditis remanei</name>
    <name type="common">Caenorhabditis vulgaris</name>
    <dbReference type="NCBI Taxonomy" id="31234"/>
    <lineage>
        <taxon>Eukaryota</taxon>
        <taxon>Metazoa</taxon>
        <taxon>Ecdysozoa</taxon>
        <taxon>Nematoda</taxon>
        <taxon>Chromadorea</taxon>
        <taxon>Rhabditida</taxon>
        <taxon>Rhabditina</taxon>
        <taxon>Rhabditomorpha</taxon>
        <taxon>Rhabditoidea</taxon>
        <taxon>Rhabditidae</taxon>
        <taxon>Peloderinae</taxon>
        <taxon>Caenorhabditis</taxon>
    </lineage>
</organism>
<dbReference type="Proteomes" id="UP000008281">
    <property type="component" value="Unassembled WGS sequence"/>
</dbReference>
<dbReference type="EMBL" id="DS268532">
    <property type="protein sequence ID" value="EFO87200.1"/>
    <property type="molecule type" value="Genomic_DNA"/>
</dbReference>
<dbReference type="InterPro" id="IPR056710">
    <property type="entry name" value="DUF7808"/>
</dbReference>
<dbReference type="Pfam" id="PF25096">
    <property type="entry name" value="DUF7808"/>
    <property type="match status" value="1"/>
</dbReference>
<evidence type="ECO:0000256" key="1">
    <source>
        <dbReference type="SAM" id="SignalP"/>
    </source>
</evidence>
<reference evidence="3" key="1">
    <citation type="submission" date="2007-07" db="EMBL/GenBank/DDBJ databases">
        <title>PCAP assembly of the Caenorhabditis remanei genome.</title>
        <authorList>
            <consortium name="The Caenorhabditis remanei Sequencing Consortium"/>
            <person name="Wilson R.K."/>
        </authorList>
    </citation>
    <scope>NUCLEOTIDE SEQUENCE [LARGE SCALE GENOMIC DNA]</scope>
    <source>
        <strain evidence="3">PB4641</strain>
    </source>
</reference>
<evidence type="ECO:0000259" key="2">
    <source>
        <dbReference type="Pfam" id="PF25096"/>
    </source>
</evidence>
<evidence type="ECO:0000313" key="3">
    <source>
        <dbReference type="EMBL" id="EFO87200.1"/>
    </source>
</evidence>
<dbReference type="STRING" id="31234.E3N5K6"/>
<dbReference type="eggNOG" id="ENOG502TIDZ">
    <property type="taxonomic scope" value="Eukaryota"/>
</dbReference>
<evidence type="ECO:0000313" key="4">
    <source>
        <dbReference type="Proteomes" id="UP000008281"/>
    </source>
</evidence>
<dbReference type="HOGENOM" id="CLU_122997_0_0_1"/>
<name>E3N5K6_CAERE</name>
<dbReference type="OrthoDB" id="5831314at2759"/>
<gene>
    <name evidence="3" type="ORF">CRE_27805</name>
</gene>
<dbReference type="OMA" id="CPIRCPK"/>
<dbReference type="FunCoup" id="E3N5K6">
    <property type="interactions" value="314"/>
</dbReference>
<dbReference type="PANTHER" id="PTHR34493">
    <property type="entry name" value="PROTEIN CBG13422-RELATED"/>
    <property type="match status" value="1"/>
</dbReference>